<accession>A0A6A4GPK0</accession>
<gene>
    <name evidence="2" type="ORF">BT96DRAFT_948630</name>
</gene>
<protein>
    <submittedName>
        <fullName evidence="2">Uncharacterized protein</fullName>
    </submittedName>
</protein>
<proteinExistence type="predicted"/>
<evidence type="ECO:0000313" key="3">
    <source>
        <dbReference type="Proteomes" id="UP000799118"/>
    </source>
</evidence>
<feature type="non-terminal residue" evidence="2">
    <location>
        <position position="208"/>
    </location>
</feature>
<evidence type="ECO:0000313" key="2">
    <source>
        <dbReference type="EMBL" id="KAE9387114.1"/>
    </source>
</evidence>
<reference evidence="2" key="1">
    <citation type="journal article" date="2019" name="Environ. Microbiol.">
        <title>Fungal ecological strategies reflected in gene transcription - a case study of two litter decomposers.</title>
        <authorList>
            <person name="Barbi F."/>
            <person name="Kohler A."/>
            <person name="Barry K."/>
            <person name="Baskaran P."/>
            <person name="Daum C."/>
            <person name="Fauchery L."/>
            <person name="Ihrmark K."/>
            <person name="Kuo A."/>
            <person name="LaButti K."/>
            <person name="Lipzen A."/>
            <person name="Morin E."/>
            <person name="Grigoriev I.V."/>
            <person name="Henrissat B."/>
            <person name="Lindahl B."/>
            <person name="Martin F."/>
        </authorList>
    </citation>
    <scope>NUCLEOTIDE SEQUENCE</scope>
    <source>
        <strain evidence="2">JB14</strain>
    </source>
</reference>
<dbReference type="Proteomes" id="UP000799118">
    <property type="component" value="Unassembled WGS sequence"/>
</dbReference>
<evidence type="ECO:0000256" key="1">
    <source>
        <dbReference type="SAM" id="MobiDB-lite"/>
    </source>
</evidence>
<sequence>MKIQPLYNDDDESENSGDILPARQPTIDSDPLYVDDGEIFDWSDANHVPPESNESEGETQDNPLALRSASDPIPVPPPPLFHPPVSKTTALDIKHFFIRGRGRGAEPSNVELDDGTVIEQPERTTCKLCRVLNPEPKFIYTYETTTSNNNLRGHLRKYHSIEYTAVCKCNGWVKDKTGSTARPYTIQPPFLHREFLNKLARFFIATDQ</sequence>
<dbReference type="AlphaFoldDB" id="A0A6A4GPK0"/>
<keyword evidence="3" id="KW-1185">Reference proteome</keyword>
<name>A0A6A4GPK0_9AGAR</name>
<dbReference type="EMBL" id="ML769823">
    <property type="protein sequence ID" value="KAE9387114.1"/>
    <property type="molecule type" value="Genomic_DNA"/>
</dbReference>
<feature type="region of interest" description="Disordered" evidence="1">
    <location>
        <begin position="1"/>
        <end position="84"/>
    </location>
</feature>
<feature type="compositionally biased region" description="Pro residues" evidence="1">
    <location>
        <begin position="73"/>
        <end position="82"/>
    </location>
</feature>
<organism evidence="2 3">
    <name type="scientific">Gymnopus androsaceus JB14</name>
    <dbReference type="NCBI Taxonomy" id="1447944"/>
    <lineage>
        <taxon>Eukaryota</taxon>
        <taxon>Fungi</taxon>
        <taxon>Dikarya</taxon>
        <taxon>Basidiomycota</taxon>
        <taxon>Agaricomycotina</taxon>
        <taxon>Agaricomycetes</taxon>
        <taxon>Agaricomycetidae</taxon>
        <taxon>Agaricales</taxon>
        <taxon>Marasmiineae</taxon>
        <taxon>Omphalotaceae</taxon>
        <taxon>Gymnopus</taxon>
    </lineage>
</organism>